<organism evidence="14 15">
    <name type="scientific">Meganyctiphanes norvegica</name>
    <name type="common">Northern krill</name>
    <name type="synonym">Thysanopoda norvegica</name>
    <dbReference type="NCBI Taxonomy" id="48144"/>
    <lineage>
        <taxon>Eukaryota</taxon>
        <taxon>Metazoa</taxon>
        <taxon>Ecdysozoa</taxon>
        <taxon>Arthropoda</taxon>
        <taxon>Crustacea</taxon>
        <taxon>Multicrustacea</taxon>
        <taxon>Malacostraca</taxon>
        <taxon>Eumalacostraca</taxon>
        <taxon>Eucarida</taxon>
        <taxon>Euphausiacea</taxon>
        <taxon>Euphausiidae</taxon>
        <taxon>Meganyctiphanes</taxon>
    </lineage>
</organism>
<feature type="region of interest" description="Disordered" evidence="11">
    <location>
        <begin position="436"/>
        <end position="462"/>
    </location>
</feature>
<feature type="compositionally biased region" description="Low complexity" evidence="11">
    <location>
        <begin position="253"/>
        <end position="262"/>
    </location>
</feature>
<dbReference type="InterPro" id="IPR036236">
    <property type="entry name" value="Znf_C2H2_sf"/>
</dbReference>
<keyword evidence="7" id="KW-0238">DNA-binding</keyword>
<evidence type="ECO:0000256" key="9">
    <source>
        <dbReference type="ARBA" id="ARBA00023242"/>
    </source>
</evidence>
<dbReference type="InterPro" id="IPR013087">
    <property type="entry name" value="Znf_C2H2_type"/>
</dbReference>
<dbReference type="PROSITE" id="PS50280">
    <property type="entry name" value="SET"/>
    <property type="match status" value="1"/>
</dbReference>
<keyword evidence="3" id="KW-0677">Repeat</keyword>
<feature type="region of interest" description="Disordered" evidence="11">
    <location>
        <begin position="1003"/>
        <end position="1025"/>
    </location>
</feature>
<feature type="compositionally biased region" description="Polar residues" evidence="11">
    <location>
        <begin position="436"/>
        <end position="448"/>
    </location>
</feature>
<accession>A0AAV2R418</accession>
<dbReference type="GO" id="GO:0008270">
    <property type="term" value="F:zinc ion binding"/>
    <property type="evidence" value="ECO:0007669"/>
    <property type="project" value="UniProtKB-KW"/>
</dbReference>
<dbReference type="GO" id="GO:0005634">
    <property type="term" value="C:nucleus"/>
    <property type="evidence" value="ECO:0007669"/>
    <property type="project" value="UniProtKB-SubCell"/>
</dbReference>
<dbReference type="Proteomes" id="UP001497623">
    <property type="component" value="Unassembled WGS sequence"/>
</dbReference>
<feature type="domain" description="C2H2-type" evidence="12">
    <location>
        <begin position="1172"/>
        <end position="1194"/>
    </location>
</feature>
<dbReference type="GO" id="GO:0008757">
    <property type="term" value="F:S-adenosylmethionine-dependent methyltransferase activity"/>
    <property type="evidence" value="ECO:0007669"/>
    <property type="project" value="UniProtKB-ARBA"/>
</dbReference>
<dbReference type="EMBL" id="CAXKWB010014610">
    <property type="protein sequence ID" value="CAL4111182.1"/>
    <property type="molecule type" value="Genomic_DNA"/>
</dbReference>
<feature type="region of interest" description="Disordered" evidence="11">
    <location>
        <begin position="1378"/>
        <end position="1405"/>
    </location>
</feature>
<evidence type="ECO:0000256" key="11">
    <source>
        <dbReference type="SAM" id="MobiDB-lite"/>
    </source>
</evidence>
<feature type="region of interest" description="Disordered" evidence="11">
    <location>
        <begin position="1"/>
        <end position="100"/>
    </location>
</feature>
<dbReference type="Pfam" id="PF21549">
    <property type="entry name" value="PRDM2_PR"/>
    <property type="match status" value="1"/>
</dbReference>
<feature type="compositionally biased region" description="Polar residues" evidence="11">
    <location>
        <begin position="8"/>
        <end position="19"/>
    </location>
</feature>
<evidence type="ECO:0000313" key="15">
    <source>
        <dbReference type="Proteomes" id="UP001497623"/>
    </source>
</evidence>
<dbReference type="GO" id="GO:0000981">
    <property type="term" value="F:DNA-binding transcription factor activity, RNA polymerase II-specific"/>
    <property type="evidence" value="ECO:0007669"/>
    <property type="project" value="TreeGrafter"/>
</dbReference>
<gene>
    <name evidence="14" type="ORF">MNOR_LOCUS19574</name>
</gene>
<feature type="region of interest" description="Disordered" evidence="11">
    <location>
        <begin position="588"/>
        <end position="611"/>
    </location>
</feature>
<evidence type="ECO:0000259" key="12">
    <source>
        <dbReference type="PROSITE" id="PS50157"/>
    </source>
</evidence>
<dbReference type="FunFam" id="3.30.160.60:FF:000110">
    <property type="entry name" value="Zinc finger protein-like"/>
    <property type="match status" value="1"/>
</dbReference>
<protein>
    <recommendedName>
        <fullName evidence="16">PR domain zinc finger protein 10</fullName>
    </recommendedName>
</protein>
<sequence length="1686" mass="185477">MEERSRQRPLQSVRGTHNGQDSDEDDDLQDAQLWNHRRLQQQVGFLGIGRSFPGELSPQPSSSGCEQRVSPLDPNLSSAACYSPQPPYSSPIGALNQPDSPIEVLAHSGTLATIQPSSNISSAGESIAALPRPQARWPHEAAMSYEDDEDERNDDDDDDDEDDVDVDDEEDNDDNENDINAGASQKVGDWDKGQHVQRAQGSSPQPGRSTNSASPRPGPSGLQPLRPAVDCDSDTDDEQNHRGFMSVNPHLVNSNFNQNNNSEEAEALETFGSDCEASSSDRDHMSPLGSPRTPGDNCVVSSSTGQIDSVPPTPVEFQGNDASAPPSPSSPSSPHRMVGVAILDSTVDSSSGRGLEAPGRDMSGDSDENEENNATGRGSIIIPGIHRVEEGAEAAAVVSDSPSVELLANPQPTIFGNNPSNDKRFKDQLSFSLSNLSDRYNSSHNSNQDHMKNRHSSVASGSQPYLVIPGSSRASLPGHPHSESVSVTKNSLKRVFGLDQPTTSKTNIHSNAVLTPYIENRKSVAETNSEPFPYSRSVTKVELGNRDQLKDHNNLISGSISTTASTSQNIIGSLGERYVIGLNENSLNSDGSLSSGNGLGEDGEVETLAEGSSRNLDYDKLRTLNLNLLSSEEMDSNLNKDPSGSGSSANEQTGPQSLRSPTHVKNASEEDSQIVGNNEDSNDGTLLMMVSSNGHSLHSALSLALYLQYNIHNSSLDINLDHQQESEANILEASRADLEERKEIFDEKKDFDDPLSTSENAQDDFITPDFWCGECGQSYAYECLQHRVLTISDKPVMTRAWASLPAAHLTIKAIPEENCSGVFSRKLIPQRTQFGPLEGVMSQDSTGNPSQGLLYTLDRGEHFLHIDTTDESFCNWMKFVRPASAYLEQNCIVFQQGKGLYFLTTTKILPRTEIRVGYSKVYAERRNLQYLEPTADELKFLESQRKTWSCYECDESFESSAQLQQHLNNHDENVGEEKKKKKKYKSRRVRGIEESEELVRKGAKKLKVDAQATASTSQLETERNKQEISDSPIIYKCKICGIHFNSHELDEIHSLGHDEEKNNENEEYNNTIDIKLEKSRTDCPECNKKFESTPDLVNHVNEHGFYSHSSKAYKCNYCYKSFSREERLSAHMSVHGNEAEKPFSCSYCLRRFCNNSALTCHIKVHTEGRKGYDCPICRDTFGSVSQLKSHVKLHCVNGEYLCPTCHKKFLSYNKIRRHIRSYHAVTPVKCTICSKDLPSHDKLKIHMLSHSDRRDFLCPDCGKRFKRKDKLREHIKRMHSTERETKTEKFNNKGPPKFIPKVDPTDYQQFVYKCHNCLLGFKRRGMLVNHLAKRHPQIAPSSVPELNQPILKATRCYYCQYCEKMYRSSSKRKLHILKNHPGAELPPPTKRENEPDTGDDPSFSQTMGATPVYAHSCQWCHRQYASKARLLRHHRQNHPDLFNEEAAAGILPYEYEADAPDRAAAHVSGEVGMLLDGHQALAGEFALEGQIVAEGNIIRGHRLVSIGGNGSGRRDGSSDLLTQAMGETLGSGAHSEQQYVRLVSSGSGRGRVATAGESEGSINDGGSNCGTTTLALVTADGTDHTVTISLPPGQFISLIPGLSVAGGSVTTSTSRSITSTSSSVVALEAPEPGSSNRSGLAAHSGEVAVSSFMTPTIAQPVPQQEAEAQEEMVMHDSHTLTTLTNS</sequence>
<evidence type="ECO:0000259" key="13">
    <source>
        <dbReference type="PROSITE" id="PS50280"/>
    </source>
</evidence>
<feature type="domain" description="C2H2-type" evidence="12">
    <location>
        <begin position="948"/>
        <end position="970"/>
    </location>
</feature>
<dbReference type="FunFam" id="3.30.160.60:FF:001316">
    <property type="entry name" value="PR domain zinc finger protein 10"/>
    <property type="match status" value="1"/>
</dbReference>
<feature type="compositionally biased region" description="Acidic residues" evidence="11">
    <location>
        <begin position="145"/>
        <end position="177"/>
    </location>
</feature>
<feature type="compositionally biased region" description="Polar residues" evidence="11">
    <location>
        <begin position="115"/>
        <end position="124"/>
    </location>
</feature>
<feature type="domain" description="C2H2-type" evidence="12">
    <location>
        <begin position="1256"/>
        <end position="1284"/>
    </location>
</feature>
<feature type="compositionally biased region" description="Basic and acidic residues" evidence="11">
    <location>
        <begin position="968"/>
        <end position="978"/>
    </location>
</feature>
<reference evidence="14 15" key="1">
    <citation type="submission" date="2024-05" db="EMBL/GenBank/DDBJ databases">
        <authorList>
            <person name="Wallberg A."/>
        </authorList>
    </citation>
    <scope>NUCLEOTIDE SEQUENCE [LARGE SCALE GENOMIC DNA]</scope>
</reference>
<dbReference type="PROSITE" id="PS50157">
    <property type="entry name" value="ZINC_FINGER_C2H2_2"/>
    <property type="match status" value="12"/>
</dbReference>
<dbReference type="PROSITE" id="PS00028">
    <property type="entry name" value="ZINC_FINGER_C2H2_1"/>
    <property type="match status" value="10"/>
</dbReference>
<feature type="domain" description="C2H2-type" evidence="12">
    <location>
        <begin position="1143"/>
        <end position="1170"/>
    </location>
</feature>
<dbReference type="Gene3D" id="2.170.270.10">
    <property type="entry name" value="SET domain"/>
    <property type="match status" value="1"/>
</dbReference>
<dbReference type="FunFam" id="3.30.160.60:FF:000100">
    <property type="entry name" value="Zinc finger 45-like"/>
    <property type="match status" value="1"/>
</dbReference>
<keyword evidence="9" id="KW-0539">Nucleus</keyword>
<feature type="domain" description="C2H2-type" evidence="12">
    <location>
        <begin position="1415"/>
        <end position="1438"/>
    </location>
</feature>
<evidence type="ECO:0008006" key="16">
    <source>
        <dbReference type="Google" id="ProtNLM"/>
    </source>
</evidence>
<keyword evidence="2" id="KW-0479">Metal-binding</keyword>
<feature type="domain" description="SET" evidence="13">
    <location>
        <begin position="807"/>
        <end position="919"/>
    </location>
</feature>
<keyword evidence="8" id="KW-0804">Transcription</keyword>
<evidence type="ECO:0000256" key="5">
    <source>
        <dbReference type="ARBA" id="ARBA00022833"/>
    </source>
</evidence>
<evidence type="ECO:0000256" key="7">
    <source>
        <dbReference type="ARBA" id="ARBA00023125"/>
    </source>
</evidence>
<feature type="non-terminal residue" evidence="14">
    <location>
        <position position="1686"/>
    </location>
</feature>
<evidence type="ECO:0000256" key="4">
    <source>
        <dbReference type="ARBA" id="ARBA00022771"/>
    </source>
</evidence>
<dbReference type="PANTHER" id="PTHR24384:SF189">
    <property type="entry name" value="C2H2-TYPE DOMAIN-CONTAINING PROTEIN-RELATED"/>
    <property type="match status" value="1"/>
</dbReference>
<dbReference type="InterPro" id="IPR050752">
    <property type="entry name" value="C2H2-ZF_domain"/>
</dbReference>
<dbReference type="Pfam" id="PF00096">
    <property type="entry name" value="zf-C2H2"/>
    <property type="match status" value="3"/>
</dbReference>
<proteinExistence type="predicted"/>
<evidence type="ECO:0000313" key="14">
    <source>
        <dbReference type="EMBL" id="CAL4111182.1"/>
    </source>
</evidence>
<evidence type="ECO:0000256" key="1">
    <source>
        <dbReference type="ARBA" id="ARBA00004123"/>
    </source>
</evidence>
<feature type="domain" description="C2H2-type" evidence="12">
    <location>
        <begin position="1357"/>
        <end position="1385"/>
    </location>
</feature>
<feature type="domain" description="C2H2-type" evidence="12">
    <location>
        <begin position="1312"/>
        <end position="1340"/>
    </location>
</feature>
<evidence type="ECO:0000256" key="6">
    <source>
        <dbReference type="ARBA" id="ARBA00023015"/>
    </source>
</evidence>
<feature type="compositionally biased region" description="Polar residues" evidence="11">
    <location>
        <begin position="197"/>
        <end position="214"/>
    </location>
</feature>
<feature type="domain" description="C2H2-type" evidence="12">
    <location>
        <begin position="1228"/>
        <end position="1255"/>
    </location>
</feature>
<dbReference type="SMART" id="SM00355">
    <property type="entry name" value="ZnF_C2H2"/>
    <property type="match status" value="12"/>
</dbReference>
<feature type="compositionally biased region" description="Polar residues" evidence="11">
    <location>
        <begin position="632"/>
        <end position="665"/>
    </location>
</feature>
<evidence type="ECO:0000256" key="10">
    <source>
        <dbReference type="PROSITE-ProRule" id="PRU00042"/>
    </source>
</evidence>
<keyword evidence="5" id="KW-0862">Zinc</keyword>
<dbReference type="Gene3D" id="3.30.160.60">
    <property type="entry name" value="Classic Zinc Finger"/>
    <property type="match status" value="7"/>
</dbReference>
<dbReference type="GO" id="GO:0000978">
    <property type="term" value="F:RNA polymerase II cis-regulatory region sequence-specific DNA binding"/>
    <property type="evidence" value="ECO:0007669"/>
    <property type="project" value="TreeGrafter"/>
</dbReference>
<evidence type="ECO:0000256" key="2">
    <source>
        <dbReference type="ARBA" id="ARBA00022723"/>
    </source>
</evidence>
<feature type="region of interest" description="Disordered" evidence="11">
    <location>
        <begin position="968"/>
        <end position="987"/>
    </location>
</feature>
<feature type="domain" description="C2H2-type" evidence="12">
    <location>
        <begin position="1113"/>
        <end position="1140"/>
    </location>
</feature>
<keyword evidence="6" id="KW-0805">Transcription regulation</keyword>
<name>A0AAV2R418_MEGNR</name>
<evidence type="ECO:0000256" key="3">
    <source>
        <dbReference type="ARBA" id="ARBA00022737"/>
    </source>
</evidence>
<feature type="domain" description="C2H2-type" evidence="12">
    <location>
        <begin position="1081"/>
        <end position="1103"/>
    </location>
</feature>
<evidence type="ECO:0000256" key="8">
    <source>
        <dbReference type="ARBA" id="ARBA00023163"/>
    </source>
</evidence>
<keyword evidence="4 10" id="KW-0863">Zinc-finger</keyword>
<dbReference type="InterPro" id="IPR046341">
    <property type="entry name" value="SET_dom_sf"/>
</dbReference>
<dbReference type="SUPFAM" id="SSF57667">
    <property type="entry name" value="beta-beta-alpha zinc fingers"/>
    <property type="match status" value="3"/>
</dbReference>
<comment type="subcellular location">
    <subcellularLocation>
        <location evidence="1">Nucleus</location>
    </subcellularLocation>
</comment>
<keyword evidence="15" id="KW-1185">Reference proteome</keyword>
<feature type="domain" description="C2H2-type" evidence="12">
    <location>
        <begin position="1035"/>
        <end position="1062"/>
    </location>
</feature>
<feature type="region of interest" description="Disordered" evidence="11">
    <location>
        <begin position="115"/>
        <end position="381"/>
    </location>
</feature>
<dbReference type="GO" id="GO:0008276">
    <property type="term" value="F:protein methyltransferase activity"/>
    <property type="evidence" value="ECO:0007669"/>
    <property type="project" value="UniProtKB-ARBA"/>
</dbReference>
<feature type="region of interest" description="Disordered" evidence="11">
    <location>
        <begin position="632"/>
        <end position="680"/>
    </location>
</feature>
<feature type="domain" description="C2H2-type" evidence="12">
    <location>
        <begin position="1200"/>
        <end position="1224"/>
    </location>
</feature>
<comment type="caution">
    <text evidence="14">The sequence shown here is derived from an EMBL/GenBank/DDBJ whole genome shotgun (WGS) entry which is preliminary data.</text>
</comment>
<dbReference type="InterPro" id="IPR001214">
    <property type="entry name" value="SET_dom"/>
</dbReference>
<dbReference type="GO" id="GO:0008170">
    <property type="term" value="F:N-methyltransferase activity"/>
    <property type="evidence" value="ECO:0007669"/>
    <property type="project" value="UniProtKB-ARBA"/>
</dbReference>
<dbReference type="PANTHER" id="PTHR24384">
    <property type="entry name" value="FINGER PUTATIVE TRANSCRIPTION FACTOR FAMILY-RELATED"/>
    <property type="match status" value="1"/>
</dbReference>